<evidence type="ECO:0000313" key="7">
    <source>
        <dbReference type="Proteomes" id="UP000005667"/>
    </source>
</evidence>
<name>G7ZA99_AZOL4</name>
<keyword evidence="2" id="KW-0238">DNA-binding</keyword>
<accession>G7ZA99</accession>
<dbReference type="Proteomes" id="UP000005667">
    <property type="component" value="Plasmid AZO_p1"/>
</dbReference>
<dbReference type="SUPFAM" id="SSF46785">
    <property type="entry name" value="Winged helix' DNA-binding domain"/>
    <property type="match status" value="1"/>
</dbReference>
<dbReference type="KEGG" id="ali:AZOLI_p10322"/>
<keyword evidence="1" id="KW-0805">Transcription regulation</keyword>
<evidence type="ECO:0000313" key="6">
    <source>
        <dbReference type="EMBL" id="CBS88603.1"/>
    </source>
</evidence>
<evidence type="ECO:0000259" key="5">
    <source>
        <dbReference type="PROSITE" id="PS51078"/>
    </source>
</evidence>
<dbReference type="GO" id="GO:0045892">
    <property type="term" value="P:negative regulation of DNA-templated transcription"/>
    <property type="evidence" value="ECO:0007669"/>
    <property type="project" value="TreeGrafter"/>
</dbReference>
<dbReference type="InterPro" id="IPR036390">
    <property type="entry name" value="WH_DNA-bd_sf"/>
</dbReference>
<dbReference type="SUPFAM" id="SSF55781">
    <property type="entry name" value="GAF domain-like"/>
    <property type="match status" value="1"/>
</dbReference>
<evidence type="ECO:0000256" key="2">
    <source>
        <dbReference type="ARBA" id="ARBA00023125"/>
    </source>
</evidence>
<geneLocation type="plasmid" evidence="6 7">
    <name>AZO_p1</name>
</geneLocation>
<dbReference type="Gene3D" id="3.30.450.40">
    <property type="match status" value="1"/>
</dbReference>
<feature type="domain" description="IclR-ED" evidence="5">
    <location>
        <begin position="122"/>
        <end position="305"/>
    </location>
</feature>
<dbReference type="Gene3D" id="1.10.10.10">
    <property type="entry name" value="Winged helix-like DNA-binding domain superfamily/Winged helix DNA-binding domain"/>
    <property type="match status" value="1"/>
</dbReference>
<protein>
    <submittedName>
        <fullName evidence="6">Transcriptional regulator, IclR family</fullName>
    </submittedName>
</protein>
<keyword evidence="3" id="KW-0804">Transcription</keyword>
<reference evidence="7" key="1">
    <citation type="journal article" date="2011" name="PLoS Genet.">
        <title>Azospirillum genomes reveal transition of bacteria from aquatic to terrestrial environments.</title>
        <authorList>
            <person name="Wisniewski-Dye F."/>
            <person name="Borziak K."/>
            <person name="Khalsa-Moyers G."/>
            <person name="Alexandre G."/>
            <person name="Sukharnikov L.O."/>
            <person name="Wuichet K."/>
            <person name="Hurst G.B."/>
            <person name="McDonald W.H."/>
            <person name="Robertson J.S."/>
            <person name="Barbe V."/>
            <person name="Calteau A."/>
            <person name="Rouy Z."/>
            <person name="Mangenot S."/>
            <person name="Prigent-Combaret C."/>
            <person name="Normand P."/>
            <person name="Boyer M."/>
            <person name="Siguier P."/>
            <person name="Dessaux Y."/>
            <person name="Elmerich C."/>
            <person name="Condemine G."/>
            <person name="Krishnen G."/>
            <person name="Kennedy I."/>
            <person name="Paterson A.H."/>
            <person name="Gonzalez V."/>
            <person name="Mavingui P."/>
            <person name="Zhulin I.B."/>
        </authorList>
    </citation>
    <scope>NUCLEOTIDE SEQUENCE [LARGE SCALE GENOMIC DNA]</scope>
    <source>
        <strain evidence="7">4B</strain>
    </source>
</reference>
<dbReference type="PROSITE" id="PS51077">
    <property type="entry name" value="HTH_ICLR"/>
    <property type="match status" value="1"/>
</dbReference>
<gene>
    <name evidence="6" type="ordered locus">AZOLI_p10322</name>
</gene>
<keyword evidence="6" id="KW-0614">Plasmid</keyword>
<sequence>MKAQAHTNSMTAAAIARRIIHDDPSEGAAAIIKTAIIEAPREKNDNGKADAKAERGQVVQSLCRALNILTILGANDGPMTLTELAEAAHLSPSTTHRLLTTLQYERYVRFDQSARGWVVGVQAYMTGANFLKTRNLVDVARPRMRRLMEESSEIVNLAVEENGEAIYLARVGGPRAAQVAVPQTDRTLLHCSAVGKALLAGMTETKVQTIVTQRGMRQFTRSTLSSLPALYRDLTLVRTRGYALDQEERVSGLRCVAAPIFDENSRVMGALSLSGSSRRIEDARLRALGEMVKRAAAAVTQELGGRVPVPN</sequence>
<dbReference type="GO" id="GO:0003700">
    <property type="term" value="F:DNA-binding transcription factor activity"/>
    <property type="evidence" value="ECO:0007669"/>
    <property type="project" value="TreeGrafter"/>
</dbReference>
<dbReference type="EMBL" id="FQ311869">
    <property type="protein sequence ID" value="CBS88603.1"/>
    <property type="molecule type" value="Genomic_DNA"/>
</dbReference>
<dbReference type="AlphaFoldDB" id="G7ZA99"/>
<dbReference type="InterPro" id="IPR029016">
    <property type="entry name" value="GAF-like_dom_sf"/>
</dbReference>
<feature type="domain" description="HTH iclR-type" evidence="4">
    <location>
        <begin position="59"/>
        <end position="121"/>
    </location>
</feature>
<evidence type="ECO:0000259" key="4">
    <source>
        <dbReference type="PROSITE" id="PS51077"/>
    </source>
</evidence>
<dbReference type="Pfam" id="PF09339">
    <property type="entry name" value="HTH_IclR"/>
    <property type="match status" value="1"/>
</dbReference>
<evidence type="ECO:0000256" key="1">
    <source>
        <dbReference type="ARBA" id="ARBA00023015"/>
    </source>
</evidence>
<dbReference type="OrthoDB" id="9807558at2"/>
<evidence type="ECO:0000256" key="3">
    <source>
        <dbReference type="ARBA" id="ARBA00023163"/>
    </source>
</evidence>
<organism evidence="6 7">
    <name type="scientific">Azospirillum lipoferum (strain 4B)</name>
    <dbReference type="NCBI Taxonomy" id="862719"/>
    <lineage>
        <taxon>Bacteria</taxon>
        <taxon>Pseudomonadati</taxon>
        <taxon>Pseudomonadota</taxon>
        <taxon>Alphaproteobacteria</taxon>
        <taxon>Rhodospirillales</taxon>
        <taxon>Azospirillaceae</taxon>
        <taxon>Azospirillum</taxon>
    </lineage>
</organism>
<dbReference type="PANTHER" id="PTHR30136:SF24">
    <property type="entry name" value="HTH-TYPE TRANSCRIPTIONAL REPRESSOR ALLR"/>
    <property type="match status" value="1"/>
</dbReference>
<dbReference type="InterPro" id="IPR036388">
    <property type="entry name" value="WH-like_DNA-bd_sf"/>
</dbReference>
<dbReference type="InterPro" id="IPR005471">
    <property type="entry name" value="Tscrpt_reg_IclR_N"/>
</dbReference>
<keyword evidence="7" id="KW-1185">Reference proteome</keyword>
<dbReference type="PROSITE" id="PS51078">
    <property type="entry name" value="ICLR_ED"/>
    <property type="match status" value="1"/>
</dbReference>
<dbReference type="GO" id="GO:0003677">
    <property type="term" value="F:DNA binding"/>
    <property type="evidence" value="ECO:0007669"/>
    <property type="project" value="UniProtKB-KW"/>
</dbReference>
<proteinExistence type="predicted"/>
<dbReference type="HOGENOM" id="CLU_062618_7_1_5"/>
<dbReference type="RefSeq" id="WP_014188060.1">
    <property type="nucleotide sequence ID" value="NC_016585.1"/>
</dbReference>
<dbReference type="InterPro" id="IPR014757">
    <property type="entry name" value="Tscrpt_reg_IclR_C"/>
</dbReference>
<dbReference type="Pfam" id="PF01614">
    <property type="entry name" value="IclR_C"/>
    <property type="match status" value="1"/>
</dbReference>
<dbReference type="PANTHER" id="PTHR30136">
    <property type="entry name" value="HELIX-TURN-HELIX TRANSCRIPTIONAL REGULATOR, ICLR FAMILY"/>
    <property type="match status" value="1"/>
</dbReference>
<dbReference type="SMART" id="SM00346">
    <property type="entry name" value="HTH_ICLR"/>
    <property type="match status" value="1"/>
</dbReference>
<dbReference type="InterPro" id="IPR050707">
    <property type="entry name" value="HTH_MetabolicPath_Reg"/>
</dbReference>